<protein>
    <recommendedName>
        <fullName evidence="2">ATP-grasp domain-containing protein</fullName>
    </recommendedName>
</protein>
<dbReference type="Proteomes" id="UP000322530">
    <property type="component" value="Unassembled WGS sequence"/>
</dbReference>
<dbReference type="GO" id="GO:0005524">
    <property type="term" value="F:ATP binding"/>
    <property type="evidence" value="ECO:0007669"/>
    <property type="project" value="UniProtKB-UniRule"/>
</dbReference>
<feature type="domain" description="ATP-grasp" evidence="2">
    <location>
        <begin position="165"/>
        <end position="364"/>
    </location>
</feature>
<name>A0A5A5TFL0_9CHLR</name>
<comment type="caution">
    <text evidence="3">The sequence shown here is derived from an EMBL/GenBank/DDBJ whole genome shotgun (WGS) entry which is preliminary data.</text>
</comment>
<dbReference type="InterPro" id="IPR040754">
    <property type="entry name" value="PreAtp-grasp"/>
</dbReference>
<dbReference type="InterPro" id="IPR011761">
    <property type="entry name" value="ATP-grasp"/>
</dbReference>
<evidence type="ECO:0000313" key="4">
    <source>
        <dbReference type="Proteomes" id="UP000322530"/>
    </source>
</evidence>
<sequence>MLKLLGTQPRLIIGNVVSDAVMDQPDDDYVQRMEAGMPRKVWTMREGDILITSVAVPAHMKQYACQTLGLNPDNIVCLTPAQRLSYFLTENILADQTLMQELRQLIQSRPGIEYYPFLLDNYAMALAQELHIPISLYGGLYAEDIQKKAIVENIIYQMNRKSHFRNTMVELGAHVARGHVVTSPQTFIQVATDHLKSSTKIIIKRDRGSNGYGHTVIDRNDPDVNSQIQHFASEMLSVPYIVEDFLAQRWAPSIELAVANDGPHLLYPCDQRCLNNSWVGMSIPPLDLPASLHTAITNAAFSFGKYLYQAGYRGVFDVDGVANEVGNWIVTETNLRTTGGTHMHIILTRLLGEDYLTHYWTLAESIRTNNTSFATLFEKMEQAQIAFRPEKQEGVIITADGTLTDGKFRYILFAHNVERALQIEDILRNLL</sequence>
<dbReference type="PROSITE" id="PS50975">
    <property type="entry name" value="ATP_GRASP"/>
    <property type="match status" value="1"/>
</dbReference>
<dbReference type="Pfam" id="PF18105">
    <property type="entry name" value="PGM1_C"/>
    <property type="match status" value="1"/>
</dbReference>
<gene>
    <name evidence="3" type="ORF">KDI_39240</name>
</gene>
<dbReference type="InterPro" id="IPR041356">
    <property type="entry name" value="PGM1_C"/>
</dbReference>
<dbReference type="Gene3D" id="3.30.470.20">
    <property type="entry name" value="ATP-grasp fold, B domain"/>
    <property type="match status" value="1"/>
</dbReference>
<dbReference type="OrthoDB" id="581833at2"/>
<reference evidence="3 4" key="1">
    <citation type="submission" date="2019-01" db="EMBL/GenBank/DDBJ databases">
        <title>Draft genome sequence of Dictyobacter sp. Uno17.</title>
        <authorList>
            <person name="Wang C.M."/>
            <person name="Zheng Y."/>
            <person name="Sakai Y."/>
            <person name="Abe K."/>
            <person name="Yokota A."/>
            <person name="Yabe S."/>
        </authorList>
    </citation>
    <scope>NUCLEOTIDE SEQUENCE [LARGE SCALE GENOMIC DNA]</scope>
    <source>
        <strain evidence="3 4">Uno17</strain>
    </source>
</reference>
<dbReference type="GO" id="GO:0046872">
    <property type="term" value="F:metal ion binding"/>
    <property type="evidence" value="ECO:0007669"/>
    <property type="project" value="InterPro"/>
</dbReference>
<dbReference type="RefSeq" id="WP_149403247.1">
    <property type="nucleotide sequence ID" value="NZ_BIXY01000068.1"/>
</dbReference>
<keyword evidence="1" id="KW-0067">ATP-binding</keyword>
<proteinExistence type="predicted"/>
<dbReference type="AlphaFoldDB" id="A0A5A5TFL0"/>
<organism evidence="3 4">
    <name type="scientific">Dictyobacter arantiisoli</name>
    <dbReference type="NCBI Taxonomy" id="2014874"/>
    <lineage>
        <taxon>Bacteria</taxon>
        <taxon>Bacillati</taxon>
        <taxon>Chloroflexota</taxon>
        <taxon>Ktedonobacteria</taxon>
        <taxon>Ktedonobacterales</taxon>
        <taxon>Dictyobacteraceae</taxon>
        <taxon>Dictyobacter</taxon>
    </lineage>
</organism>
<evidence type="ECO:0000256" key="1">
    <source>
        <dbReference type="PROSITE-ProRule" id="PRU00409"/>
    </source>
</evidence>
<keyword evidence="4" id="KW-1185">Reference proteome</keyword>
<accession>A0A5A5TFL0</accession>
<evidence type="ECO:0000313" key="3">
    <source>
        <dbReference type="EMBL" id="GCF10360.1"/>
    </source>
</evidence>
<keyword evidence="1" id="KW-0547">Nucleotide-binding</keyword>
<dbReference type="SUPFAM" id="SSF56059">
    <property type="entry name" value="Glutathione synthetase ATP-binding domain-like"/>
    <property type="match status" value="1"/>
</dbReference>
<dbReference type="Pfam" id="PF18604">
    <property type="entry name" value="PreAtp-grasp"/>
    <property type="match status" value="1"/>
</dbReference>
<evidence type="ECO:0000259" key="2">
    <source>
        <dbReference type="PROSITE" id="PS50975"/>
    </source>
</evidence>
<dbReference type="EMBL" id="BIXY01000068">
    <property type="protein sequence ID" value="GCF10360.1"/>
    <property type="molecule type" value="Genomic_DNA"/>
</dbReference>